<feature type="compositionally biased region" description="Acidic residues" evidence="1">
    <location>
        <begin position="412"/>
        <end position="427"/>
    </location>
</feature>
<organism evidence="3 4">
    <name type="scientific">Ampelomyces quisqualis</name>
    <name type="common">Powdery mildew agent</name>
    <dbReference type="NCBI Taxonomy" id="50730"/>
    <lineage>
        <taxon>Eukaryota</taxon>
        <taxon>Fungi</taxon>
        <taxon>Dikarya</taxon>
        <taxon>Ascomycota</taxon>
        <taxon>Pezizomycotina</taxon>
        <taxon>Dothideomycetes</taxon>
        <taxon>Pleosporomycetidae</taxon>
        <taxon>Pleosporales</taxon>
        <taxon>Pleosporineae</taxon>
        <taxon>Phaeosphaeriaceae</taxon>
        <taxon>Ampelomyces</taxon>
    </lineage>
</organism>
<dbReference type="Pfam" id="PF06985">
    <property type="entry name" value="HET"/>
    <property type="match status" value="1"/>
</dbReference>
<feature type="compositionally biased region" description="Polar residues" evidence="1">
    <location>
        <begin position="606"/>
        <end position="622"/>
    </location>
</feature>
<evidence type="ECO:0000259" key="2">
    <source>
        <dbReference type="PROSITE" id="PS50011"/>
    </source>
</evidence>
<feature type="compositionally biased region" description="Basic and acidic residues" evidence="1">
    <location>
        <begin position="428"/>
        <end position="439"/>
    </location>
</feature>
<dbReference type="PANTHER" id="PTHR33112:SF16">
    <property type="entry name" value="HETEROKARYON INCOMPATIBILITY DOMAIN-CONTAINING PROTEIN"/>
    <property type="match status" value="1"/>
</dbReference>
<dbReference type="CDD" id="cd00180">
    <property type="entry name" value="PKc"/>
    <property type="match status" value="1"/>
</dbReference>
<feature type="domain" description="Protein kinase" evidence="2">
    <location>
        <begin position="703"/>
        <end position="976"/>
    </location>
</feature>
<feature type="region of interest" description="Disordered" evidence="1">
    <location>
        <begin position="1313"/>
        <end position="1337"/>
    </location>
</feature>
<feature type="region of interest" description="Disordered" evidence="1">
    <location>
        <begin position="1380"/>
        <end position="1439"/>
    </location>
</feature>
<dbReference type="PANTHER" id="PTHR33112">
    <property type="entry name" value="DOMAIN PROTEIN, PUTATIVE-RELATED"/>
    <property type="match status" value="1"/>
</dbReference>
<evidence type="ECO:0000256" key="1">
    <source>
        <dbReference type="SAM" id="MobiDB-lite"/>
    </source>
</evidence>
<dbReference type="Gene3D" id="3.30.200.20">
    <property type="entry name" value="Phosphorylase Kinase, domain 1"/>
    <property type="match status" value="1"/>
</dbReference>
<dbReference type="PROSITE" id="PS50011">
    <property type="entry name" value="PROTEIN_KINASE_DOM"/>
    <property type="match status" value="1"/>
</dbReference>
<feature type="compositionally biased region" description="Gly residues" evidence="1">
    <location>
        <begin position="460"/>
        <end position="473"/>
    </location>
</feature>
<dbReference type="InterPro" id="IPR000719">
    <property type="entry name" value="Prot_kinase_dom"/>
</dbReference>
<gene>
    <name evidence="3" type="ORF">BDU57DRAFT_519171</name>
</gene>
<feature type="region of interest" description="Disordered" evidence="1">
    <location>
        <begin position="507"/>
        <end position="539"/>
    </location>
</feature>
<dbReference type="InterPro" id="IPR011009">
    <property type="entry name" value="Kinase-like_dom_sf"/>
</dbReference>
<feature type="compositionally biased region" description="Polar residues" evidence="1">
    <location>
        <begin position="1268"/>
        <end position="1279"/>
    </location>
</feature>
<dbReference type="SMART" id="SM00355">
    <property type="entry name" value="ZnF_C2H2"/>
    <property type="match status" value="2"/>
</dbReference>
<dbReference type="InterPro" id="IPR008271">
    <property type="entry name" value="Ser/Thr_kinase_AS"/>
</dbReference>
<dbReference type="GO" id="GO:0004672">
    <property type="term" value="F:protein kinase activity"/>
    <property type="evidence" value="ECO:0007669"/>
    <property type="project" value="InterPro"/>
</dbReference>
<reference evidence="3" key="1">
    <citation type="journal article" date="2020" name="Stud. Mycol.">
        <title>101 Dothideomycetes genomes: a test case for predicting lifestyles and emergence of pathogens.</title>
        <authorList>
            <person name="Haridas S."/>
            <person name="Albert R."/>
            <person name="Binder M."/>
            <person name="Bloem J."/>
            <person name="Labutti K."/>
            <person name="Salamov A."/>
            <person name="Andreopoulos B."/>
            <person name="Baker S."/>
            <person name="Barry K."/>
            <person name="Bills G."/>
            <person name="Bluhm B."/>
            <person name="Cannon C."/>
            <person name="Castanera R."/>
            <person name="Culley D."/>
            <person name="Daum C."/>
            <person name="Ezra D."/>
            <person name="Gonzalez J."/>
            <person name="Henrissat B."/>
            <person name="Kuo A."/>
            <person name="Liang C."/>
            <person name="Lipzen A."/>
            <person name="Lutzoni F."/>
            <person name="Magnuson J."/>
            <person name="Mondo S."/>
            <person name="Nolan M."/>
            <person name="Ohm R."/>
            <person name="Pangilinan J."/>
            <person name="Park H.-J."/>
            <person name="Ramirez L."/>
            <person name="Alfaro M."/>
            <person name="Sun H."/>
            <person name="Tritt A."/>
            <person name="Yoshinaga Y."/>
            <person name="Zwiers L.-H."/>
            <person name="Turgeon B."/>
            <person name="Goodwin S."/>
            <person name="Spatafora J."/>
            <person name="Crous P."/>
            <person name="Grigoriev I."/>
        </authorList>
    </citation>
    <scope>NUCLEOTIDE SEQUENCE</scope>
    <source>
        <strain evidence="3">HMLAC05119</strain>
    </source>
</reference>
<dbReference type="PROSITE" id="PS00108">
    <property type="entry name" value="PROTEIN_KINASE_ST"/>
    <property type="match status" value="1"/>
</dbReference>
<feature type="compositionally biased region" description="Low complexity" evidence="1">
    <location>
        <begin position="1319"/>
        <end position="1328"/>
    </location>
</feature>
<feature type="region of interest" description="Disordered" evidence="1">
    <location>
        <begin position="1268"/>
        <end position="1301"/>
    </location>
</feature>
<dbReference type="Proteomes" id="UP000800096">
    <property type="component" value="Unassembled WGS sequence"/>
</dbReference>
<feature type="region of interest" description="Disordered" evidence="1">
    <location>
        <begin position="412"/>
        <end position="473"/>
    </location>
</feature>
<feature type="compositionally biased region" description="Polar residues" evidence="1">
    <location>
        <begin position="1394"/>
        <end position="1407"/>
    </location>
</feature>
<dbReference type="PROSITE" id="PS00028">
    <property type="entry name" value="ZINC_FINGER_C2H2_1"/>
    <property type="match status" value="1"/>
</dbReference>
<dbReference type="GO" id="GO:0005524">
    <property type="term" value="F:ATP binding"/>
    <property type="evidence" value="ECO:0007669"/>
    <property type="project" value="InterPro"/>
</dbReference>
<dbReference type="OrthoDB" id="4062651at2759"/>
<accession>A0A6A5QIE0</accession>
<feature type="region of interest" description="Disordered" evidence="1">
    <location>
        <begin position="604"/>
        <end position="624"/>
    </location>
</feature>
<dbReference type="InterPro" id="IPR010730">
    <property type="entry name" value="HET"/>
</dbReference>
<evidence type="ECO:0000313" key="3">
    <source>
        <dbReference type="EMBL" id="KAF1914274.1"/>
    </source>
</evidence>
<dbReference type="Pfam" id="PF00069">
    <property type="entry name" value="Pkinase"/>
    <property type="match status" value="1"/>
</dbReference>
<dbReference type="SMART" id="SM00220">
    <property type="entry name" value="S_TKc"/>
    <property type="match status" value="1"/>
</dbReference>
<sequence>MASQGADFNFDLNMDFSTVFSSTKPTEGETSGSFFFGDEGVDTTTSVMDPIMFPQTFDMQQSLSLDDTSGSTSVWDSHLTSEMQNTLNTFPPTPTHLFDSPYTQPQYVSTLGKRSSQLDSQDFPQPKRQEIMSDFTLFSPMPSSMTSSWSLDAQLNPATGSLKFGISDEAADMCAMWFNKYAILPSDRHIDSLSQLTGEPVDDIRRWFGRLMKQGMSTDQGDSAYKSQTSLSLADQFWVPQLPLEDSTQYSATTPELPCDHETTTVTQSANTLRGGKKSRCTPTDDISQLSRDSSKIYQCTRKCGKRYGRKCDWKRNEEEGYPCKSWVCSLCTTAGVENVKPCFRKYHFAQHFRNIHPGASCDEYEEASVVCSKTEFPRKCGFCKHRFASRQERIDHIAEHFKQGKCMLDWDDSEDSDNSDNTDTDDDRPSGDDSDNSRPADQPPPRHPRGGPNSKYNGGYNGSGNDGGGAQGGYFQFQLSQLSEGEAGSECYYAQQHTKPTHVLQGLQQRAHCSSEPPSRSNEAQSSIGSSPIIGKLDMPTRDHESALARDALSRPLTQQCRTDTEIALDQQKFSQEHLFPETATSDTGLNGLEVLQRSRHRTPLNKTTAPTSTKKCTSTEVTKHRTPKVWEVARTMSAAPMFFSGAQANRLKTTLVDGEPGSGKTSVPKTLATDHKVIQSQFVASVDSKILQTIPMNSQSFLSVRFLGSGGFSTVDEVVHRETNLRLGRKTLKNRGPAAIQDLLEEVSVLKKLRHPHVIRFLGAYSQGDKMSILLSPIADTTLSLWLDRFSAEKPDNFSQIVAKMFGCLASSVRYLHEQRPIVKHLDIKPQNVLIVEGDGEFPHVVLCDFGVSTSDDLSGQTQPLTRQYVAPEVLACSTRTVAADIWSLGCVFTEMASVAYGQDNAKWLKLRKEFSGRTGKYYWQDVSGLQDRLTVLLEDASSTTEKTVVRTLKAMLRPVPAKRPDAASLTLVFTPAPCCLAWPNENAAYPASGEEMHSVESLFYEDGCDCRAQLHRDGETTKAHTHGLQSAKTWLEECSHSHGVCNHATLREAKTLPSRLLDIQPEGRGSSVHVINSALIGQHTGSVEYVALSNVWNASHATLTTESQARLETNIPTADLSDALNTAINAARRLGYRYLWTDSLCVVQNSEDDKRNECANMASVFRNAALTLILDSIDNGLEDFRQSLAQASSAFAWDTRAWSLQERLLSHRFLHLGQEQMYWECNSLKASETFPQGLPLLVWEKAHSKHGMLDSEKLGAKAELAQSTTTNAQHKSGSLDPHRPRNCQRTRRQGDSIGNMEAAQTILPLSGASACPSTPTPTSTTNDHRNTTNVHDSTMHHTIANNTPPNHPVLPTTPRANACTHPTNPILARSLSSTCSAHRPDGPPELSHSQPPSAQRQTEASARLDQRGVSNWDVDGADERMSFDVVHGESVR</sequence>
<dbReference type="InterPro" id="IPR013087">
    <property type="entry name" value="Znf_C2H2_type"/>
</dbReference>
<feature type="compositionally biased region" description="Polar residues" evidence="1">
    <location>
        <begin position="507"/>
        <end position="531"/>
    </location>
</feature>
<keyword evidence="4" id="KW-1185">Reference proteome</keyword>
<dbReference type="EMBL" id="ML979137">
    <property type="protein sequence ID" value="KAF1914274.1"/>
    <property type="molecule type" value="Genomic_DNA"/>
</dbReference>
<proteinExistence type="predicted"/>
<name>A0A6A5QIE0_AMPQU</name>
<protein>
    <recommendedName>
        <fullName evidence="2">Protein kinase domain-containing protein</fullName>
    </recommendedName>
</protein>
<dbReference type="SUPFAM" id="SSF56112">
    <property type="entry name" value="Protein kinase-like (PK-like)"/>
    <property type="match status" value="1"/>
</dbReference>
<evidence type="ECO:0000313" key="4">
    <source>
        <dbReference type="Proteomes" id="UP000800096"/>
    </source>
</evidence>
<feature type="compositionally biased region" description="Basic and acidic residues" evidence="1">
    <location>
        <begin position="1424"/>
        <end position="1439"/>
    </location>
</feature>
<dbReference type="Gene3D" id="1.10.510.10">
    <property type="entry name" value="Transferase(Phosphotransferase) domain 1"/>
    <property type="match status" value="1"/>
</dbReference>